<proteinExistence type="predicted"/>
<evidence type="ECO:0000313" key="2">
    <source>
        <dbReference type="Proteomes" id="UP000216605"/>
    </source>
</evidence>
<reference evidence="1 2" key="1">
    <citation type="submission" date="2017-07" db="EMBL/GenBank/DDBJ databases">
        <title>Flavobacterium cyanobacteriorum sp. nov., isolated from cyanobacterial aggregates in a eutrophic lake.</title>
        <authorList>
            <person name="Cai H."/>
        </authorList>
    </citation>
    <scope>NUCLEOTIDE SEQUENCE [LARGE SCALE GENOMIC DNA]</scope>
    <source>
        <strain evidence="1 2">TH021</strain>
    </source>
</reference>
<name>A0A255ZXK5_9FLAO</name>
<dbReference type="AlphaFoldDB" id="A0A255ZXK5"/>
<keyword evidence="2" id="KW-1185">Reference proteome</keyword>
<accession>A0A255ZXK5</accession>
<dbReference type="EMBL" id="NOXV01000123">
    <property type="protein sequence ID" value="OYQ46132.1"/>
    <property type="molecule type" value="Genomic_DNA"/>
</dbReference>
<gene>
    <name evidence="1" type="ORF">CHU92_01585</name>
</gene>
<comment type="caution">
    <text evidence="1">The sequence shown here is derived from an EMBL/GenBank/DDBJ whole genome shotgun (WGS) entry which is preliminary data.</text>
</comment>
<dbReference type="OrthoDB" id="10009719at2"/>
<dbReference type="Proteomes" id="UP000216605">
    <property type="component" value="Unassembled WGS sequence"/>
</dbReference>
<dbReference type="RefSeq" id="WP_094411927.1">
    <property type="nucleotide sequence ID" value="NZ_NOXV01000123.1"/>
</dbReference>
<sequence>MKWITIIVLVFMQSNPKIDSRNVLYINFNDATDKLFSKKEDGSKTFYLYPKIDNDSFLYNPKKHKTKKVDYTSVKKNLVSKDKANMNTKAIIENEAKAFERKTGLKGNMIRNPPYNFTRYYKKIFIYVKINDGEGILYEVEWRYAIT</sequence>
<protein>
    <submittedName>
        <fullName evidence="1">Uncharacterized protein</fullName>
    </submittedName>
</protein>
<evidence type="ECO:0000313" key="1">
    <source>
        <dbReference type="EMBL" id="OYQ46132.1"/>
    </source>
</evidence>
<organism evidence="1 2">
    <name type="scientific">Flavobacterium cyanobacteriorum</name>
    <dbReference type="NCBI Taxonomy" id="2022802"/>
    <lineage>
        <taxon>Bacteria</taxon>
        <taxon>Pseudomonadati</taxon>
        <taxon>Bacteroidota</taxon>
        <taxon>Flavobacteriia</taxon>
        <taxon>Flavobacteriales</taxon>
        <taxon>Flavobacteriaceae</taxon>
        <taxon>Flavobacterium</taxon>
    </lineage>
</organism>